<reference evidence="3" key="1">
    <citation type="journal article" date="2014" name="Int. J. Syst. Evol. Microbiol.">
        <title>Complete genome sequence of Corynebacterium casei LMG S-19264T (=DSM 44701T), isolated from a smear-ripened cheese.</title>
        <authorList>
            <consortium name="US DOE Joint Genome Institute (JGI-PGF)"/>
            <person name="Walter F."/>
            <person name="Albersmeier A."/>
            <person name="Kalinowski J."/>
            <person name="Ruckert C."/>
        </authorList>
    </citation>
    <scope>NUCLEOTIDE SEQUENCE</scope>
    <source>
        <strain evidence="3">JCM 4714</strain>
    </source>
</reference>
<evidence type="ECO:0000256" key="2">
    <source>
        <dbReference type="SAM" id="SignalP"/>
    </source>
</evidence>
<evidence type="ECO:0000256" key="1">
    <source>
        <dbReference type="ARBA" id="ARBA00022729"/>
    </source>
</evidence>
<evidence type="ECO:0000313" key="3">
    <source>
        <dbReference type="EMBL" id="GHE04883.1"/>
    </source>
</evidence>
<name>A0A919D4I4_9ACTN</name>
<protein>
    <recommendedName>
        <fullName evidence="5">VCBS repeat-containing protein</fullName>
    </recommendedName>
</protein>
<feature type="chain" id="PRO_5037595106" description="VCBS repeat-containing protein" evidence="2">
    <location>
        <begin position="35"/>
        <end position="760"/>
    </location>
</feature>
<sequence length="760" mass="78517">MGGRIVNSHVVKGAFALVLSGGLVGALPALSAEAAPASTAAGAASGAQTGAAEVATDPVQPGTWGASTELASSARHDVLSLQARADGALVVLRNQPQDPAQSMEVRRLTIQVRPAGSTTWAAPQTLSTASDYIHGSSTLAAQADGSFVAYWRERLPQGKVLLKAATLAPGATRWSDPSTVAATDWVDASPVVFGSATGRLTAVWVTQVTGARELHMAERPTPGSAWSEPTVFETVKSDEDGEWTLTGLSATVDKAGNAAIAWNLDDALREGGGIRATGTEVSYHSRIMERKAGAATWGEPEDLTPLAGTRPGALRLDADPAGGLTMLWASAGNGPLRFARKSAPGQAWTAPEETPLTGWYAPYGLPRPLTAPNGDVTLVDNTGNAVISTTRSARTGLWGAVEQADDRRPIGTSHASVSSGIASDGTVHAGWTVSLGNGSYRFVSAFRTRGGWSAPTTLADGTGNHTVSGALTVTGTRPTALWYDSDAGGGPLYAVNGTSRALPGVRDYGDDRRADVLSLTGTTLARYDGDAAGHLAKGSVHSGAMTTDWPAGTRFTGFGDLNGDRVNDVLAVLPTGEARMYETPAGRLPVPTSPYRKISADWRGYNVLTAPGDLTGDGRADLLARSAATGDVYLYAGNGSAGFAPRVRIRSGWKGYTRVIGAGDLGGDGRGDVLALDGSGELWRYNGTGTGKLADRVLVFRDWGKTYRQVLGAGDLNGDGKADLLSVDSDGVAWLNPGTGHGTFGGRVRVGSGWSGRTLS</sequence>
<accession>A0A919D4I4</accession>
<dbReference type="PANTHER" id="PTHR44103:SF1">
    <property type="entry name" value="PROPROTEIN CONVERTASE P"/>
    <property type="match status" value="1"/>
</dbReference>
<dbReference type="SUPFAM" id="SSF69318">
    <property type="entry name" value="Integrin alpha N-terminal domain"/>
    <property type="match status" value="1"/>
</dbReference>
<dbReference type="InterPro" id="IPR013517">
    <property type="entry name" value="FG-GAP"/>
</dbReference>
<keyword evidence="4" id="KW-1185">Reference proteome</keyword>
<feature type="signal peptide" evidence="2">
    <location>
        <begin position="1"/>
        <end position="34"/>
    </location>
</feature>
<dbReference type="Gene3D" id="2.130.10.130">
    <property type="entry name" value="Integrin alpha, N-terminal"/>
    <property type="match status" value="1"/>
</dbReference>
<dbReference type="AlphaFoldDB" id="A0A919D4I4"/>
<evidence type="ECO:0008006" key="5">
    <source>
        <dbReference type="Google" id="ProtNLM"/>
    </source>
</evidence>
<proteinExistence type="predicted"/>
<dbReference type="Pfam" id="PF13517">
    <property type="entry name" value="FG-GAP_3"/>
    <property type="match status" value="1"/>
</dbReference>
<dbReference type="PANTHER" id="PTHR44103">
    <property type="entry name" value="PROPROTEIN CONVERTASE P"/>
    <property type="match status" value="1"/>
</dbReference>
<dbReference type="InterPro" id="IPR028994">
    <property type="entry name" value="Integrin_alpha_N"/>
</dbReference>
<keyword evidence="1 2" id="KW-0732">Signal</keyword>
<comment type="caution">
    <text evidence="3">The sequence shown here is derived from an EMBL/GenBank/DDBJ whole genome shotgun (WGS) entry which is preliminary data.</text>
</comment>
<reference evidence="3" key="2">
    <citation type="submission" date="2020-09" db="EMBL/GenBank/DDBJ databases">
        <authorList>
            <person name="Sun Q."/>
            <person name="Ohkuma M."/>
        </authorList>
    </citation>
    <scope>NUCLEOTIDE SEQUENCE</scope>
    <source>
        <strain evidence="3">JCM 4714</strain>
    </source>
</reference>
<evidence type="ECO:0000313" key="4">
    <source>
        <dbReference type="Proteomes" id="UP000655443"/>
    </source>
</evidence>
<dbReference type="EMBL" id="BMVG01000008">
    <property type="protein sequence ID" value="GHE04883.1"/>
    <property type="molecule type" value="Genomic_DNA"/>
</dbReference>
<gene>
    <name evidence="3" type="ORF">GCM10010339_38230</name>
</gene>
<dbReference type="Proteomes" id="UP000655443">
    <property type="component" value="Unassembled WGS sequence"/>
</dbReference>
<organism evidence="3 4">
    <name type="scientific">Streptomyces alanosinicus</name>
    <dbReference type="NCBI Taxonomy" id="68171"/>
    <lineage>
        <taxon>Bacteria</taxon>
        <taxon>Bacillati</taxon>
        <taxon>Actinomycetota</taxon>
        <taxon>Actinomycetes</taxon>
        <taxon>Kitasatosporales</taxon>
        <taxon>Streptomycetaceae</taxon>
        <taxon>Streptomyces</taxon>
    </lineage>
</organism>